<name>A0ABR8WP80_9FLAO</name>
<feature type="signal peptide" evidence="1">
    <location>
        <begin position="1"/>
        <end position="20"/>
    </location>
</feature>
<dbReference type="Proteomes" id="UP000626242">
    <property type="component" value="Unassembled WGS sequence"/>
</dbReference>
<proteinExistence type="predicted"/>
<feature type="chain" id="PRO_5047368282" evidence="1">
    <location>
        <begin position="21"/>
        <end position="370"/>
    </location>
</feature>
<organism evidence="3 4">
    <name type="scientific">Kaistella pullorum</name>
    <dbReference type="NCBI Taxonomy" id="2763074"/>
    <lineage>
        <taxon>Bacteria</taxon>
        <taxon>Pseudomonadati</taxon>
        <taxon>Bacteroidota</taxon>
        <taxon>Flavobacteriia</taxon>
        <taxon>Flavobacteriales</taxon>
        <taxon>Weeksellaceae</taxon>
        <taxon>Chryseobacterium group</taxon>
        <taxon>Kaistella</taxon>
    </lineage>
</organism>
<evidence type="ECO:0000259" key="2">
    <source>
        <dbReference type="Pfam" id="PF12708"/>
    </source>
</evidence>
<dbReference type="InterPro" id="IPR006626">
    <property type="entry name" value="PbH1"/>
</dbReference>
<dbReference type="InterPro" id="IPR011050">
    <property type="entry name" value="Pectin_lyase_fold/virulence"/>
</dbReference>
<keyword evidence="4" id="KW-1185">Reference proteome</keyword>
<keyword evidence="1" id="KW-0732">Signal</keyword>
<evidence type="ECO:0000256" key="1">
    <source>
        <dbReference type="SAM" id="SignalP"/>
    </source>
</evidence>
<dbReference type="InterPro" id="IPR012334">
    <property type="entry name" value="Pectin_lyas_fold"/>
</dbReference>
<accession>A0ABR8WP80</accession>
<comment type="caution">
    <text evidence="3">The sequence shown here is derived from an EMBL/GenBank/DDBJ whole genome shotgun (WGS) entry which is preliminary data.</text>
</comment>
<evidence type="ECO:0000313" key="3">
    <source>
        <dbReference type="EMBL" id="MBD8018753.1"/>
    </source>
</evidence>
<evidence type="ECO:0000313" key="4">
    <source>
        <dbReference type="Proteomes" id="UP000626242"/>
    </source>
</evidence>
<dbReference type="SMART" id="SM00710">
    <property type="entry name" value="PbH1"/>
    <property type="match status" value="7"/>
</dbReference>
<feature type="domain" description="Rhamnogalacturonase A/B/Epimerase-like pectate lyase" evidence="2">
    <location>
        <begin position="35"/>
        <end position="229"/>
    </location>
</feature>
<dbReference type="EMBL" id="JACSPS010000003">
    <property type="protein sequence ID" value="MBD8018753.1"/>
    <property type="molecule type" value="Genomic_DNA"/>
</dbReference>
<dbReference type="Gene3D" id="2.160.20.10">
    <property type="entry name" value="Single-stranded right-handed beta-helix, Pectin lyase-like"/>
    <property type="match status" value="1"/>
</dbReference>
<dbReference type="SUPFAM" id="SSF51126">
    <property type="entry name" value="Pectin lyase-like"/>
    <property type="match status" value="1"/>
</dbReference>
<reference evidence="3 4" key="1">
    <citation type="submission" date="2020-08" db="EMBL/GenBank/DDBJ databases">
        <title>A Genomic Blueprint of the Chicken Gut Microbiome.</title>
        <authorList>
            <person name="Gilroy R."/>
            <person name="Ravi A."/>
            <person name="Getino M."/>
            <person name="Pursley I."/>
            <person name="Horton D.L."/>
            <person name="Alikhan N.-F."/>
            <person name="Baker D."/>
            <person name="Gharbi K."/>
            <person name="Hall N."/>
            <person name="Watson M."/>
            <person name="Adriaenssens E.M."/>
            <person name="Foster-Nyarko E."/>
            <person name="Jarju S."/>
            <person name="Secka A."/>
            <person name="Antonio M."/>
            <person name="Oren A."/>
            <person name="Chaudhuri R."/>
            <person name="La Ragione R.M."/>
            <person name="Hildebrand F."/>
            <person name="Pallen M.J."/>
        </authorList>
    </citation>
    <scope>NUCLEOTIDE SEQUENCE [LARGE SCALE GENOMIC DNA]</scope>
    <source>
        <strain evidence="3 4">Sa1CVA4</strain>
    </source>
</reference>
<sequence length="370" mass="40950">MKYILTVIALFWYGFTSAQAVNLKDFPGGSADAQFAAALSQIKNKYSARKQHATLKIPAGTYSITKPINLNKYISLEGEAPGTTVIQVKSTQHEAIVLEDNKSETDIYNHYNSIRNLTIYGPDYGKNPFEWKNLTLNNPRSVGIKILGLRNRIDNCTIDGFLWAGIEVSSSYYNFITNSFIKNNRVGIQIGKTSTSTYVNNSEIRNNSSGIIIEGNSYANFINNNMIENNITHMLPPARNEDDASAYKIGDGIVINGATNNFIHNNYFEQHFNNVVLNNAEGNEVTGNFFAVNNLQNRKQNIINISGNSANNRITGNKTMGAAESIDTLRIVLEGSKDNSTNLIDFGVEKNKILKKSVTSQKLSTSPIIP</sequence>
<gene>
    <name evidence="3" type="ORF">H9628_09735</name>
</gene>
<protein>
    <submittedName>
        <fullName evidence="3">Right-handed parallel beta-helix repeat-containing protein</fullName>
    </submittedName>
</protein>
<dbReference type="InterPro" id="IPR024535">
    <property type="entry name" value="RHGA/B-epi-like_pectate_lyase"/>
</dbReference>
<dbReference type="RefSeq" id="WP_251833960.1">
    <property type="nucleotide sequence ID" value="NZ_JACSPS010000003.1"/>
</dbReference>
<dbReference type="Pfam" id="PF12708">
    <property type="entry name" value="Pect-lyase_RHGA_epim"/>
    <property type="match status" value="1"/>
</dbReference>